<evidence type="ECO:0000256" key="4">
    <source>
        <dbReference type="ARBA" id="ARBA00022670"/>
    </source>
</evidence>
<dbReference type="Gene3D" id="3.90.70.10">
    <property type="entry name" value="Cysteine proteinases"/>
    <property type="match status" value="1"/>
</dbReference>
<feature type="active site" evidence="10">
    <location>
        <position position="368"/>
    </location>
</feature>
<gene>
    <name evidence="11" type="ORF">PUMCH_004205</name>
</gene>
<proteinExistence type="inferred from homology"/>
<dbReference type="GO" id="GO:0004197">
    <property type="term" value="F:cysteine-type endopeptidase activity"/>
    <property type="evidence" value="ECO:0007669"/>
    <property type="project" value="UniProtKB-EC"/>
</dbReference>
<sequence>MTDLKLDKLSLWTEHLESDQSTQLAASVLANVNADDALIDRATAIKNSTSVFNTSVKVEGAPVTNQKASGRCWLFASGNVLRLHMMEKLSVKEFQFSQSYWFFHDKLERCNYFLNTFAANMSDEKLNDVESQLNQHLLTDPTCDGGQFDMFINIIEKYGAVPHELYPDAFSATSSRRLNFLILTKLREFAEQLKLNSDSLLPREALVLIQEMQQEIHRLMVLFLGKPPAPNSQLSWDYKDKDDKVHTLKFTPLLLYKDVLGVDVSNWVSLLNDPRNPYDSLIKIDKLGNVVGAKDVSYVNIEVDALAKYAVERIKSNQAVFFGTHTPIYMDKKRGIMDESLYSYNLIGFKSDQSKSSRIKYKQSLMTHAMTLTAVHLDENGNPVRWRVENSWGKDSGQNGYYVMDHQYFKDYVYQIVVDKNDLLEVHKEVLNSTEPIVLPPWDPMGALAIFKNEVDMI</sequence>
<comment type="catalytic activity">
    <reaction evidence="1 9">
        <text>Inactivates bleomycin B2 (a cytotoxic glycometallopeptide) by hydrolysis of a carboxyamide bond of beta-aminoalanine, but also shows general aminopeptidase activity. The specificity varies somewhat with source, but amino acid arylamides of Met, Leu and Ala are preferred.</text>
        <dbReference type="EC" id="3.4.22.40"/>
    </reaction>
</comment>
<evidence type="ECO:0000256" key="3">
    <source>
        <dbReference type="ARBA" id="ARBA00016900"/>
    </source>
</evidence>
<evidence type="ECO:0000256" key="1">
    <source>
        <dbReference type="ARBA" id="ARBA00000423"/>
    </source>
</evidence>
<dbReference type="Pfam" id="PF03051">
    <property type="entry name" value="Peptidase_C1_2"/>
    <property type="match status" value="1"/>
</dbReference>
<dbReference type="GO" id="GO:0005739">
    <property type="term" value="C:mitochondrion"/>
    <property type="evidence" value="ECO:0007669"/>
    <property type="project" value="UniProtKB-SubCell"/>
</dbReference>
<feature type="active site" evidence="10">
    <location>
        <position position="390"/>
    </location>
</feature>
<dbReference type="CDD" id="cd00585">
    <property type="entry name" value="Peptidase_C1B"/>
    <property type="match status" value="1"/>
</dbReference>
<dbReference type="AlphaFoldDB" id="A0AAX4HE17"/>
<dbReference type="InterPro" id="IPR000169">
    <property type="entry name" value="Pept_cys_AS"/>
</dbReference>
<dbReference type="GO" id="GO:0009636">
    <property type="term" value="P:response to toxic substance"/>
    <property type="evidence" value="ECO:0007669"/>
    <property type="project" value="TreeGrafter"/>
</dbReference>
<dbReference type="GO" id="GO:0006508">
    <property type="term" value="P:proteolysis"/>
    <property type="evidence" value="ECO:0007669"/>
    <property type="project" value="UniProtKB-KW"/>
</dbReference>
<organism evidence="11 12">
    <name type="scientific">Australozyma saopauloensis</name>
    <dbReference type="NCBI Taxonomy" id="291208"/>
    <lineage>
        <taxon>Eukaryota</taxon>
        <taxon>Fungi</taxon>
        <taxon>Dikarya</taxon>
        <taxon>Ascomycota</taxon>
        <taxon>Saccharomycotina</taxon>
        <taxon>Pichiomycetes</taxon>
        <taxon>Metschnikowiaceae</taxon>
        <taxon>Australozyma</taxon>
    </lineage>
</organism>
<dbReference type="PROSITE" id="PS00139">
    <property type="entry name" value="THIOL_PROTEASE_CYS"/>
    <property type="match status" value="1"/>
</dbReference>
<evidence type="ECO:0000256" key="6">
    <source>
        <dbReference type="ARBA" id="ARBA00022807"/>
    </source>
</evidence>
<protein>
    <recommendedName>
        <fullName evidence="3 9">Cysteine proteinase 1, mitochondrial</fullName>
        <ecNumber evidence="2 9">3.4.22.40</ecNumber>
    </recommendedName>
</protein>
<keyword evidence="6 9" id="KW-0788">Thiol protease</keyword>
<keyword evidence="12" id="KW-1185">Reference proteome</keyword>
<dbReference type="GO" id="GO:0043418">
    <property type="term" value="P:homocysteine catabolic process"/>
    <property type="evidence" value="ECO:0007669"/>
    <property type="project" value="TreeGrafter"/>
</dbReference>
<dbReference type="PANTHER" id="PTHR10363">
    <property type="entry name" value="BLEOMYCIN HYDROLASE"/>
    <property type="match status" value="1"/>
</dbReference>
<comment type="function">
    <text evidence="9">Has aminopeptidase activity, shortening substrate peptides sequentially by 1 amino acid. Has bleomycin hydrolase activity, which can protect the cell from the toxic effects of bleomycin. Has homocysteine-thiolactonase activity, protecting the cell against homocysteine toxicity.</text>
</comment>
<dbReference type="GeneID" id="88175266"/>
<evidence type="ECO:0000256" key="9">
    <source>
        <dbReference type="PIRNR" id="PIRNR005700"/>
    </source>
</evidence>
<dbReference type="InterPro" id="IPR038765">
    <property type="entry name" value="Papain-like_cys_pep_sf"/>
</dbReference>
<evidence type="ECO:0000313" key="12">
    <source>
        <dbReference type="Proteomes" id="UP001338582"/>
    </source>
</evidence>
<evidence type="ECO:0000313" key="11">
    <source>
        <dbReference type="EMBL" id="WPK26843.1"/>
    </source>
</evidence>
<dbReference type="Proteomes" id="UP001338582">
    <property type="component" value="Chromosome 5"/>
</dbReference>
<reference evidence="11 12" key="1">
    <citation type="submission" date="2023-10" db="EMBL/GenBank/DDBJ databases">
        <title>Draft Genome Sequence of Candida saopaulonensis from a very Premature Infant with Sepsis.</title>
        <authorList>
            <person name="Ning Y."/>
            <person name="Dai R."/>
            <person name="Xiao M."/>
            <person name="Xu Y."/>
            <person name="Yan Q."/>
            <person name="Zhang L."/>
        </authorList>
    </citation>
    <scope>NUCLEOTIDE SEQUENCE [LARGE SCALE GENOMIC DNA]</scope>
    <source>
        <strain evidence="11 12">19XY460</strain>
    </source>
</reference>
<comment type="function">
    <text evidence="7">The normal physiological role of the enzyme is unknown, but it is not essential for the viability of yeast cells. Has aminopeptidase activity, shortening substrate peptides sequentially by 1 amino acid. Has bleomycin hydrolase activity, which can protect the cell from the toxic effects of bleomycin. Has homocysteine-thiolactonase activity, protecting the cell against homocysteine toxicity. Acts as a repressor in the GAL4 regulatory system, but this does not require either the peptidase or nucleic acid-binding activities.</text>
</comment>
<accession>A0AAX4HE17</accession>
<evidence type="ECO:0000256" key="10">
    <source>
        <dbReference type="PIRSR" id="PIRSR005700-1"/>
    </source>
</evidence>
<evidence type="ECO:0000256" key="5">
    <source>
        <dbReference type="ARBA" id="ARBA00022801"/>
    </source>
</evidence>
<dbReference type="RefSeq" id="XP_062879222.1">
    <property type="nucleotide sequence ID" value="XM_063023152.1"/>
</dbReference>
<keyword evidence="9" id="KW-0963">Cytoplasm</keyword>
<comment type="subcellular location">
    <subcellularLocation>
        <location evidence="9">Mitochondrion</location>
    </subcellularLocation>
    <subcellularLocation>
        <location evidence="9">Cytoplasm</location>
    </subcellularLocation>
</comment>
<dbReference type="SUPFAM" id="SSF54001">
    <property type="entry name" value="Cysteine proteinases"/>
    <property type="match status" value="1"/>
</dbReference>
<dbReference type="EMBL" id="CP138898">
    <property type="protein sequence ID" value="WPK26843.1"/>
    <property type="molecule type" value="Genomic_DNA"/>
</dbReference>
<keyword evidence="4 9" id="KW-0645">Protease</keyword>
<dbReference type="KEGG" id="asau:88175266"/>
<dbReference type="PIRSF" id="PIRSF005700">
    <property type="entry name" value="PepC"/>
    <property type="match status" value="1"/>
</dbReference>
<comment type="subunit">
    <text evidence="8">Homohexamer. Binds to nucleic acids. Binds single-stranded DNA and RNA with higher affinity than double-stranded DNA.</text>
</comment>
<dbReference type="InterPro" id="IPR004134">
    <property type="entry name" value="Peptidase_C1B"/>
</dbReference>
<dbReference type="PANTHER" id="PTHR10363:SF2">
    <property type="entry name" value="BLEOMYCIN HYDROLASE"/>
    <property type="match status" value="1"/>
</dbReference>
<name>A0AAX4HE17_9ASCO</name>
<dbReference type="GO" id="GO:0070005">
    <property type="term" value="F:cysteine-type aminopeptidase activity"/>
    <property type="evidence" value="ECO:0007669"/>
    <property type="project" value="InterPro"/>
</dbReference>
<evidence type="ECO:0000256" key="2">
    <source>
        <dbReference type="ARBA" id="ARBA00012465"/>
    </source>
</evidence>
<keyword evidence="5 9" id="KW-0378">Hydrolase</keyword>
<keyword evidence="9" id="KW-0496">Mitochondrion</keyword>
<dbReference type="EC" id="3.4.22.40" evidence="2 9"/>
<comment type="similarity">
    <text evidence="9">Belongs to the peptidase C1 family.</text>
</comment>
<feature type="active site" evidence="10">
    <location>
        <position position="72"/>
    </location>
</feature>
<evidence type="ECO:0000256" key="7">
    <source>
        <dbReference type="ARBA" id="ARBA00025347"/>
    </source>
</evidence>
<evidence type="ECO:0000256" key="8">
    <source>
        <dbReference type="ARBA" id="ARBA00026080"/>
    </source>
</evidence>